<dbReference type="InterPro" id="IPR013538">
    <property type="entry name" value="ASHA1/2-like_C"/>
</dbReference>
<feature type="domain" description="Activator of Hsp90 ATPase homologue 1/2-like C-terminal" evidence="2">
    <location>
        <begin position="75"/>
        <end position="198"/>
    </location>
</feature>
<dbReference type="Gene3D" id="3.30.530.20">
    <property type="match status" value="1"/>
</dbReference>
<evidence type="ECO:0000313" key="4">
    <source>
        <dbReference type="Proteomes" id="UP000429785"/>
    </source>
</evidence>
<dbReference type="OrthoDB" id="2355173at2"/>
<dbReference type="InterPro" id="IPR023393">
    <property type="entry name" value="START-like_dom_sf"/>
</dbReference>
<accession>A0A6I1DZG2</accession>
<proteinExistence type="inferred from homology"/>
<evidence type="ECO:0000259" key="2">
    <source>
        <dbReference type="Pfam" id="PF08327"/>
    </source>
</evidence>
<dbReference type="Pfam" id="PF08327">
    <property type="entry name" value="AHSA1"/>
    <property type="match status" value="1"/>
</dbReference>
<dbReference type="EMBL" id="WELG01000001">
    <property type="protein sequence ID" value="KAB7530237.1"/>
    <property type="molecule type" value="Genomic_DNA"/>
</dbReference>
<dbReference type="CDD" id="cd07814">
    <property type="entry name" value="SRPBCC_CalC_Aha1-like"/>
    <property type="match status" value="1"/>
</dbReference>
<name>A0A6I1DZG2_9FLAO</name>
<comment type="similarity">
    <text evidence="1">Belongs to the AHA1 family.</text>
</comment>
<reference evidence="3 4" key="1">
    <citation type="submission" date="2019-10" db="EMBL/GenBank/DDBJ databases">
        <title>Muricauda olearia CL-SS4 JCM15563 genome.</title>
        <authorList>
            <person name="Liu L."/>
        </authorList>
    </citation>
    <scope>NUCLEOTIDE SEQUENCE [LARGE SCALE GENOMIC DNA]</scope>
    <source>
        <strain evidence="3 4">CL-SS4</strain>
    </source>
</reference>
<evidence type="ECO:0000256" key="1">
    <source>
        <dbReference type="ARBA" id="ARBA00006817"/>
    </source>
</evidence>
<evidence type="ECO:0000313" key="3">
    <source>
        <dbReference type="EMBL" id="KAB7530237.1"/>
    </source>
</evidence>
<gene>
    <name evidence="3" type="ORF">F8C76_01635</name>
</gene>
<dbReference type="AlphaFoldDB" id="A0A6I1DZG2"/>
<comment type="caution">
    <text evidence="3">The sequence shown here is derived from an EMBL/GenBank/DDBJ whole genome shotgun (WGS) entry which is preliminary data.</text>
</comment>
<dbReference type="RefSeq" id="WP_152130170.1">
    <property type="nucleotide sequence ID" value="NZ_WELG01000001.1"/>
</dbReference>
<dbReference type="SUPFAM" id="SSF55961">
    <property type="entry name" value="Bet v1-like"/>
    <property type="match status" value="1"/>
</dbReference>
<protein>
    <submittedName>
        <fullName evidence="3">SRPBCC domain-containing protein</fullName>
    </submittedName>
</protein>
<organism evidence="3 4">
    <name type="scientific">Flagellimonas olearia</name>
    <dbReference type="NCBI Taxonomy" id="552546"/>
    <lineage>
        <taxon>Bacteria</taxon>
        <taxon>Pseudomonadati</taxon>
        <taxon>Bacteroidota</taxon>
        <taxon>Flavobacteriia</taxon>
        <taxon>Flavobacteriales</taxon>
        <taxon>Flavobacteriaceae</taxon>
        <taxon>Flagellimonas</taxon>
    </lineage>
</organism>
<sequence>MKTGNETHELKAMEIVNWLIRPLPRDNHIRLHYRKRRMGIKTKCEFLLFTLLPLAYFELKNQSIMEIKKEQTIETSTAAVWDVLTKPEYIKIWLGVEVESDWRINSAILFRFSWDGKGFVDKGKIIGLDKNKLFAYTYWSNFSGLIDEPGNYSKVKFELEEKGGHTSLKLVHSKIKNQTMYVHADKNWEGTLNEIKSLSESIKKK</sequence>
<dbReference type="Proteomes" id="UP000429785">
    <property type="component" value="Unassembled WGS sequence"/>
</dbReference>